<feature type="transmembrane region" description="Helical" evidence="2">
    <location>
        <begin position="143"/>
        <end position="160"/>
    </location>
</feature>
<feature type="transmembrane region" description="Helical" evidence="2">
    <location>
        <begin position="35"/>
        <end position="56"/>
    </location>
</feature>
<proteinExistence type="predicted"/>
<evidence type="ECO:0000313" key="3">
    <source>
        <dbReference type="EMBL" id="HEN15666.1"/>
    </source>
</evidence>
<gene>
    <name evidence="3" type="ORF">ENQ76_09390</name>
</gene>
<dbReference type="AlphaFoldDB" id="A0A7C2JYF8"/>
<feature type="compositionally biased region" description="Polar residues" evidence="1">
    <location>
        <begin position="560"/>
        <end position="570"/>
    </location>
</feature>
<feature type="transmembrane region" description="Helical" evidence="2">
    <location>
        <begin position="207"/>
        <end position="238"/>
    </location>
</feature>
<reference evidence="3" key="1">
    <citation type="journal article" date="2020" name="mSystems">
        <title>Genome- and Community-Level Interaction Insights into Carbon Utilization and Element Cycling Functions of Hydrothermarchaeota in Hydrothermal Sediment.</title>
        <authorList>
            <person name="Zhou Z."/>
            <person name="Liu Y."/>
            <person name="Xu W."/>
            <person name="Pan J."/>
            <person name="Luo Z.H."/>
            <person name="Li M."/>
        </authorList>
    </citation>
    <scope>NUCLEOTIDE SEQUENCE [LARGE SCALE GENOMIC DNA]</scope>
    <source>
        <strain evidence="3">SpSt-339</strain>
    </source>
</reference>
<evidence type="ECO:0008006" key="4">
    <source>
        <dbReference type="Google" id="ProtNLM"/>
    </source>
</evidence>
<organism evidence="3">
    <name type="scientific">Schlesneria paludicola</name>
    <dbReference type="NCBI Taxonomy" id="360056"/>
    <lineage>
        <taxon>Bacteria</taxon>
        <taxon>Pseudomonadati</taxon>
        <taxon>Planctomycetota</taxon>
        <taxon>Planctomycetia</taxon>
        <taxon>Planctomycetales</taxon>
        <taxon>Planctomycetaceae</taxon>
        <taxon>Schlesneria</taxon>
    </lineage>
</organism>
<protein>
    <recommendedName>
        <fullName evidence="4">Glycosyltransferase RgtA/B/C/D-like domain-containing protein</fullName>
    </recommendedName>
</protein>
<keyword evidence="2" id="KW-0472">Membrane</keyword>
<dbReference type="EMBL" id="DSOK01000264">
    <property type="protein sequence ID" value="HEN15666.1"/>
    <property type="molecule type" value="Genomic_DNA"/>
</dbReference>
<evidence type="ECO:0000256" key="1">
    <source>
        <dbReference type="SAM" id="MobiDB-lite"/>
    </source>
</evidence>
<feature type="transmembrane region" description="Helical" evidence="2">
    <location>
        <begin position="394"/>
        <end position="411"/>
    </location>
</feature>
<keyword evidence="2" id="KW-0812">Transmembrane</keyword>
<comment type="caution">
    <text evidence="3">The sequence shown here is derived from an EMBL/GenBank/DDBJ whole genome shotgun (WGS) entry which is preliminary data.</text>
</comment>
<name>A0A7C2JYF8_9PLAN</name>
<feature type="transmembrane region" description="Helical" evidence="2">
    <location>
        <begin position="117"/>
        <end position="137"/>
    </location>
</feature>
<sequence length="570" mass="62323">MSAIVETTETEPPRTSGQDVPAGTGSPAVCLSRGALSIGQLLAVFGFCLLFLYHNYLPLFHSDLWGHVAYGDWILTHGRLPDEDPFAELAAGVPVIDTAWLSQVLLALAGRGPDAEWLAHLFALTVLVASVVLARAACERSGQWGVGVACSALAFGIAWSRHAVQRPEMFGQLCFAALLWLVVRSGLMDGRVRGNQPVSGGEGGWLWHAAVFLLFMAWANLHGSFIVGLAVLAVLALGRAIDRLIACRSLSATVCHAEVQRGLTALELAVLGACCNPYGFDLVLRTLVFPVHPNLAAVMEWFPLEMASLEGIPMALSWILTTGVFRHSRRRVSPSEVGLLLLFNAAVCLRVRMIAWYAPVLAIVLAPHLAEIAARFGLWERCQWAWLVRKSHRLTLMAVLLVWMTFVFSPISRPVLGGDPRPATQVFSHQTPLGATNWLLQHPPEGLVYAPQWWGDWLVWRGPQGLRVMATTNVIHLLPSQVWQDYLAIATADRGWEDRLDRYRINTVVVSRELQSCLVRAVEQATGWTVVYEDSVSVIAVRSTRPQTESGNVTAPLAASGTTAPEGNRP</sequence>
<accession>A0A7C2JYF8</accession>
<feature type="region of interest" description="Disordered" evidence="1">
    <location>
        <begin position="548"/>
        <end position="570"/>
    </location>
</feature>
<feature type="region of interest" description="Disordered" evidence="1">
    <location>
        <begin position="1"/>
        <end position="23"/>
    </location>
</feature>
<evidence type="ECO:0000256" key="2">
    <source>
        <dbReference type="SAM" id="Phobius"/>
    </source>
</evidence>
<keyword evidence="2" id="KW-1133">Transmembrane helix</keyword>